<dbReference type="Pfam" id="PF26138">
    <property type="entry name" value="DUF8040"/>
    <property type="match status" value="1"/>
</dbReference>
<feature type="compositionally biased region" description="Low complexity" evidence="8">
    <location>
        <begin position="38"/>
        <end position="53"/>
    </location>
</feature>
<dbReference type="InterPro" id="IPR045249">
    <property type="entry name" value="HARBI1-like"/>
</dbReference>
<comment type="cofactor">
    <cofactor evidence="1">
        <name>a divalent metal cation</name>
        <dbReference type="ChEBI" id="CHEBI:60240"/>
    </cofactor>
</comment>
<keyword evidence="5" id="KW-0479">Metal-binding</keyword>
<dbReference type="GO" id="GO:0016787">
    <property type="term" value="F:hydrolase activity"/>
    <property type="evidence" value="ECO:0007669"/>
    <property type="project" value="UniProtKB-KW"/>
</dbReference>
<dbReference type="GO" id="GO:0005634">
    <property type="term" value="C:nucleus"/>
    <property type="evidence" value="ECO:0007669"/>
    <property type="project" value="UniProtKB-SubCell"/>
</dbReference>
<evidence type="ECO:0000259" key="12">
    <source>
        <dbReference type="Pfam" id="PF26138"/>
    </source>
</evidence>
<evidence type="ECO:0008006" key="15">
    <source>
        <dbReference type="Google" id="ProtNLM"/>
    </source>
</evidence>
<dbReference type="InterPro" id="IPR027806">
    <property type="entry name" value="HARBI1_dom"/>
</dbReference>
<evidence type="ECO:0000256" key="9">
    <source>
        <dbReference type="SAM" id="SignalP"/>
    </source>
</evidence>
<feature type="region of interest" description="Disordered" evidence="8">
    <location>
        <begin position="28"/>
        <end position="53"/>
    </location>
</feature>
<evidence type="ECO:0000313" key="14">
    <source>
        <dbReference type="Proteomes" id="UP001341281"/>
    </source>
</evidence>
<evidence type="ECO:0000256" key="8">
    <source>
        <dbReference type="SAM" id="MobiDB-lite"/>
    </source>
</evidence>
<keyword evidence="4" id="KW-0540">Nuclease</keyword>
<organism evidence="13 14">
    <name type="scientific">Paspalum notatum var. saurae</name>
    <dbReference type="NCBI Taxonomy" id="547442"/>
    <lineage>
        <taxon>Eukaryota</taxon>
        <taxon>Viridiplantae</taxon>
        <taxon>Streptophyta</taxon>
        <taxon>Embryophyta</taxon>
        <taxon>Tracheophyta</taxon>
        <taxon>Spermatophyta</taxon>
        <taxon>Magnoliopsida</taxon>
        <taxon>Liliopsida</taxon>
        <taxon>Poales</taxon>
        <taxon>Poaceae</taxon>
        <taxon>PACMAD clade</taxon>
        <taxon>Panicoideae</taxon>
        <taxon>Andropogonodae</taxon>
        <taxon>Paspaleae</taxon>
        <taxon>Paspalinae</taxon>
        <taxon>Paspalum</taxon>
    </lineage>
</organism>
<comment type="subcellular location">
    <subcellularLocation>
        <location evidence="2">Nucleus</location>
    </subcellularLocation>
</comment>
<dbReference type="GO" id="GO:0046872">
    <property type="term" value="F:metal ion binding"/>
    <property type="evidence" value="ECO:0007669"/>
    <property type="project" value="UniProtKB-KW"/>
</dbReference>
<comment type="similarity">
    <text evidence="3">Belongs to the HARBI1 family.</text>
</comment>
<evidence type="ECO:0000256" key="7">
    <source>
        <dbReference type="ARBA" id="ARBA00023242"/>
    </source>
</evidence>
<evidence type="ECO:0000256" key="6">
    <source>
        <dbReference type="ARBA" id="ARBA00022801"/>
    </source>
</evidence>
<feature type="signal peptide" evidence="9">
    <location>
        <begin position="1"/>
        <end position="22"/>
    </location>
</feature>
<proteinExistence type="inferred from homology"/>
<evidence type="ECO:0000256" key="5">
    <source>
        <dbReference type="ARBA" id="ARBA00022723"/>
    </source>
</evidence>
<dbReference type="Pfam" id="PF12776">
    <property type="entry name" value="Myb_DNA-bind_3"/>
    <property type="match status" value="1"/>
</dbReference>
<evidence type="ECO:0000313" key="13">
    <source>
        <dbReference type="EMBL" id="WVZ77462.1"/>
    </source>
</evidence>
<feature type="chain" id="PRO_5043052574" description="DDE Tnp4 domain-containing protein" evidence="9">
    <location>
        <begin position="23"/>
        <end position="793"/>
    </location>
</feature>
<keyword evidence="7" id="KW-0539">Nucleus</keyword>
<dbReference type="EMBL" id="CP144749">
    <property type="protein sequence ID" value="WVZ77462.1"/>
    <property type="molecule type" value="Genomic_DNA"/>
</dbReference>
<keyword evidence="14" id="KW-1185">Reference proteome</keyword>
<dbReference type="Proteomes" id="UP001341281">
    <property type="component" value="Chromosome 05"/>
</dbReference>
<accession>A0AAQ3TUP8</accession>
<dbReference type="AlphaFoldDB" id="A0AAQ3TUP8"/>
<reference evidence="13 14" key="1">
    <citation type="submission" date="2024-02" db="EMBL/GenBank/DDBJ databases">
        <title>High-quality chromosome-scale genome assembly of Pensacola bahiagrass (Paspalum notatum Flugge var. saurae).</title>
        <authorList>
            <person name="Vega J.M."/>
            <person name="Podio M."/>
            <person name="Orjuela J."/>
            <person name="Siena L.A."/>
            <person name="Pessino S.C."/>
            <person name="Combes M.C."/>
            <person name="Mariac C."/>
            <person name="Albertini E."/>
            <person name="Pupilli F."/>
            <person name="Ortiz J.P.A."/>
            <person name="Leblanc O."/>
        </authorList>
    </citation>
    <scope>NUCLEOTIDE SEQUENCE [LARGE SCALE GENOMIC DNA]</scope>
    <source>
        <strain evidence="13">R1</strain>
        <tissue evidence="13">Leaf</tissue>
    </source>
</reference>
<evidence type="ECO:0000256" key="2">
    <source>
        <dbReference type="ARBA" id="ARBA00004123"/>
    </source>
</evidence>
<evidence type="ECO:0000256" key="3">
    <source>
        <dbReference type="ARBA" id="ARBA00006958"/>
    </source>
</evidence>
<feature type="non-terminal residue" evidence="13">
    <location>
        <position position="1"/>
    </location>
</feature>
<keyword evidence="9" id="KW-0732">Signal</keyword>
<gene>
    <name evidence="13" type="ORF">U9M48_025324</name>
</gene>
<feature type="region of interest" description="Disordered" evidence="8">
    <location>
        <begin position="246"/>
        <end position="306"/>
    </location>
</feature>
<dbReference type="GO" id="GO:0004518">
    <property type="term" value="F:nuclease activity"/>
    <property type="evidence" value="ECO:0007669"/>
    <property type="project" value="UniProtKB-KW"/>
</dbReference>
<sequence length="793" mass="90551">MAATHLLHQAALLDFMCFTITTLDQNGNRGSVGKRSDVPSSSSSSCSGSTSSAFVASPRFNLPSASSSPLPAKCYLTPTSHVTYTPSCRDASPILKPLTRTRTPVARQLRFNMDRTHWTPKLTQFFLNALVDECRVGNRPNTTLNRIGKDRVIKRLQDFTGRPWKWDPCKHKWDEFKKKWACWRRLIKLSGVTFHPKTKLINMPQEWWDQQIQANPIAKHFMHTRLEYEELLDEIFKNLDPVNIGPDELDGHEGGRAGAPTHYLDVDTSNDSDDDSQKQLPSPLPSQPVRSTSMSTSSKRHPSDSVASTAEFWEGFKKFHEDISASKKHKVASSPSNQVVEDPEYDAFMLELLDAGVDPESDEYFMASVVLLDSRCQGAYRPLPTIKAKLAWTKKMMESWMAVYDMDEMELLFETWWYYKHVWLNRQRRPQRQRMYSGNAWVQHILEDEEDCYNTFRMRKDQFLCLHQLLVSRYGLRSTNNISSEKCLAMFLYIVSGPHSNRASAITFGHSKSTISRKFHHALRTIYNLGVDIIKPLDPTFAQPHPKITKGAYFPWFENCIGALDDTHIRLQVSGEKNMTFIGRHMVPTFNVLAVVDLDCRFIFVCSGRPGSMHDHSVLQQALVHYHNHFPHPPTDKFYLVDAAYGSMSGFLGPYRNTRYYLQHFKQGHSPETMEGLFNYRHAQLWSTVERAFGQLKNKFRILKSIPNYGLSTSNRIVVDCMAVHNFIKDNGGDKGGDWTEISIQAGNNEEGVEPNLPDLMETASEEADPGYMDHLRDMIAAGMAAFKDFTSI</sequence>
<dbReference type="PANTHER" id="PTHR22930">
    <property type="match status" value="1"/>
</dbReference>
<dbReference type="InterPro" id="IPR024752">
    <property type="entry name" value="Myb/SANT-like_dom"/>
</dbReference>
<feature type="domain" description="DUF8040" evidence="12">
    <location>
        <begin position="435"/>
        <end position="527"/>
    </location>
</feature>
<name>A0AAQ3TUP8_PASNO</name>
<dbReference type="PANTHER" id="PTHR22930:SF280">
    <property type="entry name" value="OS11G0202600 PROTEIN"/>
    <property type="match status" value="1"/>
</dbReference>
<evidence type="ECO:0000256" key="1">
    <source>
        <dbReference type="ARBA" id="ARBA00001968"/>
    </source>
</evidence>
<feature type="domain" description="Myb/SANT-like" evidence="10">
    <location>
        <begin position="117"/>
        <end position="210"/>
    </location>
</feature>
<dbReference type="Pfam" id="PF13359">
    <property type="entry name" value="DDE_Tnp_4"/>
    <property type="match status" value="1"/>
</dbReference>
<protein>
    <recommendedName>
        <fullName evidence="15">DDE Tnp4 domain-containing protein</fullName>
    </recommendedName>
</protein>
<evidence type="ECO:0000259" key="11">
    <source>
        <dbReference type="Pfam" id="PF13359"/>
    </source>
</evidence>
<evidence type="ECO:0000256" key="4">
    <source>
        <dbReference type="ARBA" id="ARBA00022722"/>
    </source>
</evidence>
<dbReference type="InterPro" id="IPR058353">
    <property type="entry name" value="DUF8040"/>
</dbReference>
<feature type="domain" description="DDE Tnp4" evidence="11">
    <location>
        <begin position="564"/>
        <end position="726"/>
    </location>
</feature>
<keyword evidence="6" id="KW-0378">Hydrolase</keyword>
<evidence type="ECO:0000259" key="10">
    <source>
        <dbReference type="Pfam" id="PF12776"/>
    </source>
</evidence>